<evidence type="ECO:0000313" key="3">
    <source>
        <dbReference type="EMBL" id="MEY8037836.1"/>
    </source>
</evidence>
<dbReference type="RefSeq" id="WP_345365965.1">
    <property type="nucleotide sequence ID" value="NZ_BAABII010000016.1"/>
</dbReference>
<dbReference type="PANTHER" id="PTHR41534:SF1">
    <property type="entry name" value="BLR3401 PROTEIN"/>
    <property type="match status" value="1"/>
</dbReference>
<dbReference type="CDD" id="cd00667">
    <property type="entry name" value="ring_hydroxylating_dioxygenases_beta"/>
    <property type="match status" value="1"/>
</dbReference>
<name>A0ABV4CA58_9PSEU</name>
<dbReference type="Proteomes" id="UP001564626">
    <property type="component" value="Unassembled WGS sequence"/>
</dbReference>
<dbReference type="PANTHER" id="PTHR41534">
    <property type="entry name" value="BLR3401 PROTEIN"/>
    <property type="match status" value="1"/>
</dbReference>
<reference evidence="3 4" key="1">
    <citation type="submission" date="2024-08" db="EMBL/GenBank/DDBJ databases">
        <title>Genome mining of Saccharopolyspora cebuensis PGLac3 from Nigerian medicinal plant.</title>
        <authorList>
            <person name="Ezeobiora C.E."/>
            <person name="Igbokwe N.H."/>
            <person name="Amin D.H."/>
            <person name="Mendie U.E."/>
        </authorList>
    </citation>
    <scope>NUCLEOTIDE SEQUENCE [LARGE SCALE GENOMIC DNA]</scope>
    <source>
        <strain evidence="3 4">PGLac3</strain>
    </source>
</reference>
<gene>
    <name evidence="3" type="primary">benB</name>
    <name evidence="3" type="ORF">AB8O55_00345</name>
</gene>
<dbReference type="SUPFAM" id="SSF54427">
    <property type="entry name" value="NTF2-like"/>
    <property type="match status" value="1"/>
</dbReference>
<dbReference type="GO" id="GO:0018623">
    <property type="term" value="F:benzoate 1,2-dioxygenase activity"/>
    <property type="evidence" value="ECO:0007669"/>
    <property type="project" value="UniProtKB-EC"/>
</dbReference>
<accession>A0ABV4CA58</accession>
<evidence type="ECO:0000256" key="1">
    <source>
        <dbReference type="ARBA" id="ARBA00009570"/>
    </source>
</evidence>
<evidence type="ECO:0000256" key="2">
    <source>
        <dbReference type="ARBA" id="ARBA00023002"/>
    </source>
</evidence>
<dbReference type="EMBL" id="JBGEHV010000001">
    <property type="protein sequence ID" value="MEY8037836.1"/>
    <property type="molecule type" value="Genomic_DNA"/>
</dbReference>
<dbReference type="EC" id="1.14.12.10" evidence="3"/>
<evidence type="ECO:0000313" key="4">
    <source>
        <dbReference type="Proteomes" id="UP001564626"/>
    </source>
</evidence>
<organism evidence="3 4">
    <name type="scientific">Saccharopolyspora cebuensis</name>
    <dbReference type="NCBI Taxonomy" id="418759"/>
    <lineage>
        <taxon>Bacteria</taxon>
        <taxon>Bacillati</taxon>
        <taxon>Actinomycetota</taxon>
        <taxon>Actinomycetes</taxon>
        <taxon>Pseudonocardiales</taxon>
        <taxon>Pseudonocardiaceae</taxon>
        <taxon>Saccharopolyspora</taxon>
    </lineage>
</organism>
<protein>
    <submittedName>
        <fullName evidence="3">Benzoate 1,2-dioxygenase small subunit</fullName>
        <ecNumber evidence="3">1.14.12.10</ecNumber>
    </submittedName>
</protein>
<proteinExistence type="inferred from homology"/>
<dbReference type="InterPro" id="IPR000391">
    <property type="entry name" value="Rng_hydr_dOase-bsu"/>
</dbReference>
<sequence>MTATDARTVTLEEVREFLHREARYLDDREFERWLECYHPDVEFWMPAWDDDDELTTDPRTEISLIYYANRGGLEDRVFRIRTDRSAATSIPEPRTGHNITNVEILEQRGDRVDLRFNWFTLYYRYQTVDTYFGTSFYTVDFSGDQPLITSKKIVLKNDYVHHVVDIYHV</sequence>
<dbReference type="Pfam" id="PF00866">
    <property type="entry name" value="Ring_hydroxyl_B"/>
    <property type="match status" value="1"/>
</dbReference>
<dbReference type="InterPro" id="IPR032710">
    <property type="entry name" value="NTF2-like_dom_sf"/>
</dbReference>
<keyword evidence="4" id="KW-1185">Reference proteome</keyword>
<dbReference type="InterPro" id="IPR017641">
    <property type="entry name" value="Benzo_1-2-diOase_ssu"/>
</dbReference>
<comment type="similarity">
    <text evidence="1">Belongs to the bacterial ring-hydroxylating dioxygenase beta subunit family.</text>
</comment>
<keyword evidence="2 3" id="KW-0560">Oxidoreductase</keyword>
<comment type="caution">
    <text evidence="3">The sequence shown here is derived from an EMBL/GenBank/DDBJ whole genome shotgun (WGS) entry which is preliminary data.</text>
</comment>
<dbReference type="Gene3D" id="3.10.450.50">
    <property type="match status" value="1"/>
</dbReference>
<dbReference type="NCBIfam" id="TIGR03232">
    <property type="entry name" value="benzo_1_2_benB"/>
    <property type="match status" value="1"/>
</dbReference>